<protein>
    <recommendedName>
        <fullName evidence="2">Nodulation protein NodH</fullName>
    </recommendedName>
</protein>
<gene>
    <name evidence="1" type="ORF">LCGC14_2223480</name>
</gene>
<sequence length="234" mass="25300">QSMPGDYAPAEVPSVWNQSMPGGPTDRVAAWLAGLAGVAPDGLSVGQTQKHFRKWKRQRPGHRSFTVLRHPAPRIHAAFCTHILPASGPQVFGEIRETLRTRYDLPIPGDGPGAAYGPAEHRRAFTGFLRFVKGNLGGQTSLRVDPSWATQSALLQGMGQFMQPDMILREAGLVAGLPHLAAQVGCEGGIPIQPDAPADPVGLDAIHDAEIEALIREIYQRDYMMFGFDSYAPA</sequence>
<name>A0A0F9DAC6_9ZZZZ</name>
<dbReference type="AlphaFoldDB" id="A0A0F9DAC6"/>
<evidence type="ECO:0000313" key="1">
    <source>
        <dbReference type="EMBL" id="KKL58629.1"/>
    </source>
</evidence>
<reference evidence="1" key="1">
    <citation type="journal article" date="2015" name="Nature">
        <title>Complex archaea that bridge the gap between prokaryotes and eukaryotes.</title>
        <authorList>
            <person name="Spang A."/>
            <person name="Saw J.H."/>
            <person name="Jorgensen S.L."/>
            <person name="Zaremba-Niedzwiedzka K."/>
            <person name="Martijn J."/>
            <person name="Lind A.E."/>
            <person name="van Eijk R."/>
            <person name="Schleper C."/>
            <person name="Guy L."/>
            <person name="Ettema T.J."/>
        </authorList>
    </citation>
    <scope>NUCLEOTIDE SEQUENCE</scope>
</reference>
<feature type="non-terminal residue" evidence="1">
    <location>
        <position position="1"/>
    </location>
</feature>
<comment type="caution">
    <text evidence="1">The sequence shown here is derived from an EMBL/GenBank/DDBJ whole genome shotgun (WGS) entry which is preliminary data.</text>
</comment>
<evidence type="ECO:0008006" key="2">
    <source>
        <dbReference type="Google" id="ProtNLM"/>
    </source>
</evidence>
<dbReference type="EMBL" id="LAZR01029756">
    <property type="protein sequence ID" value="KKL58629.1"/>
    <property type="molecule type" value="Genomic_DNA"/>
</dbReference>
<organism evidence="1">
    <name type="scientific">marine sediment metagenome</name>
    <dbReference type="NCBI Taxonomy" id="412755"/>
    <lineage>
        <taxon>unclassified sequences</taxon>
        <taxon>metagenomes</taxon>
        <taxon>ecological metagenomes</taxon>
    </lineage>
</organism>
<proteinExistence type="predicted"/>
<accession>A0A0F9DAC6</accession>